<dbReference type="Proteomes" id="UP000053317">
    <property type="component" value="Unassembled WGS sequence"/>
</dbReference>
<evidence type="ECO:0000313" key="8">
    <source>
        <dbReference type="EMBL" id="KKY26710.1"/>
    </source>
</evidence>
<gene>
    <name evidence="8" type="ORF">UCRPC4_g01400</name>
</gene>
<comment type="function">
    <text evidence="5">Catalyzes the condensation of acetyl-CoA with acetoacetyl-CoA to form HMG-CoA.</text>
</comment>
<dbReference type="GO" id="GO:0006084">
    <property type="term" value="P:acetyl-CoA metabolic process"/>
    <property type="evidence" value="ECO:0007669"/>
    <property type="project" value="EnsemblFungi"/>
</dbReference>
<feature type="binding site" evidence="4">
    <location>
        <position position="274"/>
    </location>
    <ligand>
        <name>CoA</name>
        <dbReference type="ChEBI" id="CHEBI:57287"/>
    </ligand>
</feature>
<dbReference type="InterPro" id="IPR013746">
    <property type="entry name" value="HMG_CoA_synt_C_dom"/>
</dbReference>
<dbReference type="InterPro" id="IPR010122">
    <property type="entry name" value="HMG_CoA_synthase_euk"/>
</dbReference>
<feature type="domain" description="Hydroxymethylglutaryl-coenzyme A synthase C-terminal" evidence="7">
    <location>
        <begin position="179"/>
        <end position="461"/>
    </location>
</feature>
<evidence type="ECO:0000256" key="5">
    <source>
        <dbReference type="RuleBase" id="RU364071"/>
    </source>
</evidence>
<evidence type="ECO:0000256" key="3">
    <source>
        <dbReference type="PIRSR" id="PIRSR610122-1"/>
    </source>
</evidence>
<dbReference type="GO" id="GO:0010142">
    <property type="term" value="P:farnesyl diphosphate biosynthetic process, mevalonate pathway"/>
    <property type="evidence" value="ECO:0007669"/>
    <property type="project" value="EnsemblFungi"/>
</dbReference>
<name>A0A0G2HDW7_PHACM</name>
<dbReference type="InterPro" id="IPR016039">
    <property type="entry name" value="Thiolase-like"/>
</dbReference>
<comment type="caution">
    <text evidence="8">The sequence shown here is derived from an EMBL/GenBank/DDBJ whole genome shotgun (WGS) entry which is preliminary data.</text>
</comment>
<feature type="binding site" evidence="4">
    <location>
        <position position="212"/>
    </location>
    <ligand>
        <name>CoA</name>
        <dbReference type="ChEBI" id="CHEBI:57287"/>
    </ligand>
</feature>
<evidence type="ECO:0000259" key="6">
    <source>
        <dbReference type="Pfam" id="PF01154"/>
    </source>
</evidence>
<keyword evidence="2 5" id="KW-0808">Transferase</keyword>
<dbReference type="PROSITE" id="PS01226">
    <property type="entry name" value="HMG_COA_SYNTHASE"/>
    <property type="match status" value="1"/>
</dbReference>
<proteinExistence type="inferred from homology"/>
<dbReference type="Pfam" id="PF01154">
    <property type="entry name" value="HMG_CoA_synt_N"/>
    <property type="match status" value="1"/>
</dbReference>
<dbReference type="GO" id="GO:0004421">
    <property type="term" value="F:hydroxymethylglutaryl-CoA synthase activity"/>
    <property type="evidence" value="ECO:0007669"/>
    <property type="project" value="UniProtKB-EC"/>
</dbReference>
<dbReference type="Pfam" id="PF08540">
    <property type="entry name" value="HMG_CoA_synt_C"/>
    <property type="match status" value="1"/>
</dbReference>
<evidence type="ECO:0000256" key="1">
    <source>
        <dbReference type="ARBA" id="ARBA00007061"/>
    </source>
</evidence>
<evidence type="ECO:0000256" key="4">
    <source>
        <dbReference type="PIRSR" id="PIRSR610122-2"/>
    </source>
</evidence>
<accession>A0A0G2HDW7</accession>
<feature type="binding site" evidence="4">
    <location>
        <position position="158"/>
    </location>
    <ligand>
        <name>CoA</name>
        <dbReference type="ChEBI" id="CHEBI:57287"/>
    </ligand>
</feature>
<feature type="binding site" evidence="4">
    <location>
        <position position="270"/>
    </location>
    <ligand>
        <name>CoA</name>
        <dbReference type="ChEBI" id="CHEBI:57287"/>
    </ligand>
</feature>
<comment type="similarity">
    <text evidence="1 5">Belongs to the thiolase-like superfamily. HMG-CoA synthase family.</text>
</comment>
<dbReference type="PANTHER" id="PTHR43323">
    <property type="entry name" value="3-HYDROXY-3-METHYLGLUTARYL COENZYME A SYNTHASE"/>
    <property type="match status" value="1"/>
</dbReference>
<feature type="active site" description="Proton donor/acceptor" evidence="3">
    <location>
        <position position="86"/>
    </location>
</feature>
<sequence>MSSRPQNIGIKAIEIYFPSQCVAQEELEKYDGVAAGKYTIGLGQTKMSFCDDREDIYSIALTTLSTLLKKYSIDPKTVGRLEVGTETLLDKSKSVKSVLMQLFEESGNTNVEGVDTMNACYGGTNALFNSINWIESSAWDGRDAIVIAGDIALYAKGNARPTGGAGCVAMLVGPNAPLAFEPGLRGSYITHAYDFYKPDFTSEYPVVDGQFSLQCYTEAVDACYKAYNAREETLKGKTNGAVANGNGHVEEKEAPIDRFDYMTFHAPTCKLVSKSYARLLYNDYLANPLSPIFAELSPELRDMDYKKSLTDKNVEKAFMGLTKKKFAERVQPAIQVPTMCGNMYCGSVYGGLVGLLSNVVPKQLEGKRIGFFSYGSGLASSMFSAKVVGDITEIAEKLDLQKRLDSRRTVAPEVYEEMCELRKKAHLQKNFKPVGSIETLFPGTYYLTEVDDMFRRKYEVKA</sequence>
<feature type="active site" description="Acyl-thioester intermediate" evidence="3">
    <location>
        <position position="120"/>
    </location>
</feature>
<dbReference type="PANTHER" id="PTHR43323:SF2">
    <property type="entry name" value="HYDROXYMETHYLGLUTARYL-COA SYNTHASE"/>
    <property type="match status" value="1"/>
</dbReference>
<dbReference type="EC" id="2.3.3.10" evidence="5"/>
<dbReference type="FunFam" id="3.40.47.10:FF:000008">
    <property type="entry name" value="3-hydroxy-3-methylglutaryl coenzyme A synthase"/>
    <property type="match status" value="1"/>
</dbReference>
<comment type="catalytic activity">
    <reaction evidence="5">
        <text>acetoacetyl-CoA + acetyl-CoA + H2O = (3S)-3-hydroxy-3-methylglutaryl-CoA + CoA + H(+)</text>
        <dbReference type="Rhea" id="RHEA:10188"/>
        <dbReference type="ChEBI" id="CHEBI:15377"/>
        <dbReference type="ChEBI" id="CHEBI:15378"/>
        <dbReference type="ChEBI" id="CHEBI:43074"/>
        <dbReference type="ChEBI" id="CHEBI:57286"/>
        <dbReference type="ChEBI" id="CHEBI:57287"/>
        <dbReference type="ChEBI" id="CHEBI:57288"/>
        <dbReference type="EC" id="2.3.3.10"/>
    </reaction>
</comment>
<dbReference type="CDD" id="cd00827">
    <property type="entry name" value="init_cond_enzymes"/>
    <property type="match status" value="1"/>
</dbReference>
<feature type="domain" description="Hydroxymethylglutaryl-coenzyme A synthase N-terminal" evidence="6">
    <location>
        <begin position="4"/>
        <end position="177"/>
    </location>
</feature>
<reference evidence="8 9" key="1">
    <citation type="submission" date="2015-05" db="EMBL/GenBank/DDBJ databases">
        <title>Distinctive expansion of gene families associated with plant cell wall degradation and secondary metabolism in the genomes of grapevine trunk pathogens.</title>
        <authorList>
            <person name="Lawrence D.P."/>
            <person name="Travadon R."/>
            <person name="Rolshausen P.E."/>
            <person name="Baumgartner K."/>
        </authorList>
    </citation>
    <scope>NUCLEOTIDE SEQUENCE [LARGE SCALE GENOMIC DNA]</scope>
    <source>
        <strain evidence="8">UCRPC4</strain>
    </source>
</reference>
<reference evidence="8 9" key="2">
    <citation type="submission" date="2015-05" db="EMBL/GenBank/DDBJ databases">
        <authorList>
            <person name="Morales-Cruz A."/>
            <person name="Amrine K.C."/>
            <person name="Cantu D."/>
        </authorList>
    </citation>
    <scope>NUCLEOTIDE SEQUENCE [LARGE SCALE GENOMIC DNA]</scope>
    <source>
        <strain evidence="8">UCRPC4</strain>
    </source>
</reference>
<dbReference type="NCBIfam" id="TIGR01833">
    <property type="entry name" value="HMG-CoA-S_euk"/>
    <property type="match status" value="1"/>
</dbReference>
<dbReference type="InterPro" id="IPR000590">
    <property type="entry name" value="HMG_CoA_synt_AS"/>
</dbReference>
<evidence type="ECO:0000259" key="7">
    <source>
        <dbReference type="Pfam" id="PF08540"/>
    </source>
</evidence>
<evidence type="ECO:0000256" key="2">
    <source>
        <dbReference type="ARBA" id="ARBA00022679"/>
    </source>
</evidence>
<keyword evidence="9" id="KW-1185">Reference proteome</keyword>
<dbReference type="AlphaFoldDB" id="A0A0G2HDW7"/>
<dbReference type="EMBL" id="LCWF01000034">
    <property type="protein sequence ID" value="KKY26710.1"/>
    <property type="molecule type" value="Genomic_DNA"/>
</dbReference>
<dbReference type="OrthoDB" id="1269963at2759"/>
<feature type="active site" description="Proton donor/acceptor" evidence="3">
    <location>
        <position position="265"/>
    </location>
</feature>
<organism evidence="8 9">
    <name type="scientific">Phaeomoniella chlamydospora</name>
    <name type="common">Phaeoacremonium chlamydosporum</name>
    <dbReference type="NCBI Taxonomy" id="158046"/>
    <lineage>
        <taxon>Eukaryota</taxon>
        <taxon>Fungi</taxon>
        <taxon>Dikarya</taxon>
        <taxon>Ascomycota</taxon>
        <taxon>Pezizomycotina</taxon>
        <taxon>Eurotiomycetes</taxon>
        <taxon>Chaetothyriomycetidae</taxon>
        <taxon>Phaeomoniellales</taxon>
        <taxon>Phaeomoniellaceae</taxon>
        <taxon>Phaeomoniella</taxon>
    </lineage>
</organism>
<evidence type="ECO:0000313" key="9">
    <source>
        <dbReference type="Proteomes" id="UP000053317"/>
    </source>
</evidence>
<dbReference type="GO" id="GO:0006696">
    <property type="term" value="P:ergosterol biosynthetic process"/>
    <property type="evidence" value="ECO:0007669"/>
    <property type="project" value="EnsemblFungi"/>
</dbReference>
<protein>
    <recommendedName>
        <fullName evidence="5">Hydroxymethylglutaryl-CoA synthase</fullName>
        <shortName evidence="5">HMG-CoA synthase</shortName>
        <ecNumber evidence="5">2.3.3.10</ecNumber>
    </recommendedName>
    <alternativeName>
        <fullName evidence="5">3-hydroxy-3-methylglutaryl coenzyme A synthase</fullName>
    </alternativeName>
</protein>
<dbReference type="Gene3D" id="3.40.47.10">
    <property type="match status" value="1"/>
</dbReference>
<dbReference type="SUPFAM" id="SSF53901">
    <property type="entry name" value="Thiolase-like"/>
    <property type="match status" value="2"/>
</dbReference>
<dbReference type="InterPro" id="IPR013528">
    <property type="entry name" value="HMG_CoA_synth_N"/>
</dbReference>